<evidence type="ECO:0000259" key="4">
    <source>
        <dbReference type="PROSITE" id="PS50878"/>
    </source>
</evidence>
<accession>A0A8T1XEU4</accession>
<feature type="region of interest" description="Disordered" evidence="2">
    <location>
        <begin position="60"/>
        <end position="84"/>
    </location>
</feature>
<dbReference type="InterPro" id="IPR026960">
    <property type="entry name" value="RVT-Znf"/>
</dbReference>
<keyword evidence="1" id="KW-0863">Zinc-finger</keyword>
<dbReference type="Pfam" id="PF13966">
    <property type="entry name" value="zf-RVT"/>
    <property type="match status" value="1"/>
</dbReference>
<dbReference type="EMBL" id="JAEFBK010000013">
    <property type="protein sequence ID" value="KAG7532757.1"/>
    <property type="molecule type" value="Genomic_DNA"/>
</dbReference>
<sequence length="1796" mass="199942">MPKKKKSSRSAPVTSSSKFARVLACSSVSSSLSLKVSSAVTDGSAGLAFEPVASSVTVEKNGALPSSPGELGKSSNPSSNLNTQIPSDLVEAKGESAQLPEPKVGLSSLRTVSEISSTVAPINSPPPTLSSVSEISSTVAHIKSPPPVVLSPSSSQPSPTVSVPLSIELPWATKFKASLRNLKKMNPPSFLEDGTPVVVAPPSVLLKTAEMWKGHIVAQFHGLCPPPGKIFTDLNPIWGKYGNITVRIFSETAALIFIPSPNTRQWVVDIGFWQAGNCSCTCYHWSPDGLLEMQELQTAPTWAILRNVPPQLYSLEGISVIASGIGEPLHTEKSRLDLVNIGFTKVKVVINLESTLPSSVVVRDVQGNSTKVAVEYPRPPPKCLNCGRYGHLLSRCPKPLLRKLPYKKAKPSGSKEVNLPSTSLISSIGTDCNLKDIEKSKGDTTSSRTRRRRSRSKKRSSSMPPKMVDLSAGSKEKYGIGTATGEKLKWVAKSDIRPVSSIPSSSNLSSNDNRKSVIQNQSSLESVEIQTGSDKLLVQEFPFLPDWESQSNKSKKKQLKIWHNQMRSASLLAQAVVRDEIPHEPRSRQRVVRSWIASNNLLVGCFLETHVAQDNASAVLAATLPGWRMDNNYCSSELGRIWVVWDPSVSVLVFSRTDQLMMCSIKIPNISQSIAVTFVYGRNTEAERRPLWEDISRLAASSPLCDSAWILAGDFNQIASLNEHYSIIQSNMSLRGLEDFQTCLTDNDLTDIPSRGLFYTWSNHQQDNPIIRKLDRVLANGEWFSAFPSGTAVFDPPGDSDHAPCIIQIDNQPAVSKKCFKYFSFLATHPQFLSFISEAWRADIAVGSAMFSLGEHLKAAKKACRVLNKQGFSNLQQRTKEALTTLEDIQSLMMTNPSPSLFREEHVARKKWDFFAVALESFYRQKSRIKWLKEGDANTRFFHRAVLAHHAKNLIKYLRREDGVRVENVDQIKGMMEAYYTHLLGSASVNVSPFSVDSIRSLHPFRCDQTLAEKISAIPTDEEIIQTIFSMPRNKAPGPDGFPAEFFWEAWEVVKESTLDAVKEFFRTGHLLRKFNTTAITLIPKEIGADQLAQFRPVACCNTIYKVITRLISKRLKLFISQAVQGNQVGFIKGRLLCENVILASELVENFHLEGEVSRGCLQIDLTKAYDNVNWDFLINILVAFDLPPIFISWIKVCITTPSYSIAFNGELIGFFQGKKGIRQGDPMSSHLFVLVMDILAKSLDRGAVNGLFSPHPRCLAPLVTHLSFADDVLVFFDGSEASIGGILNILEDFKEGSGLGINMSKTSLLLDGGDFDRNRLISERFGLSHGSLPVRYLGVPLMAQKMKKIDYQPLIDRLNYKFSSWTARHLSFAGRLQLLKSVIFSTINFWLSIFLLPNQCILKLEQMCNAFLWKGAPNSARGAKIAWDIVCTSKECGGLGLRRLADWNKVLALKLIWLLFSAAGSLWVSWVRINLIRHRNFWELNPSTSGSWIWKQLCKLRPLARPFLVCDIGSGVTASFWHDNWTGLGPLIELTGRNGPSSVGLPITAVVRDGLRGSDWWIASSRSRNPTINLIKRALPDCESMIDSLQDDVYLWKPDSHAPSNVFSTAKTWSALNPNGIIVPWHKSVWFKDRVPKHAFICWVVAWNRLHTRDRLSGWGLNIPNTCVLCNTCDESRDHLFFECDFSGAIWRFFTSRAGLSPPNQFMASLLWLRNSSSSLNLSLIIKLIFQASIYLIWRERNQRIHTSSSRTAQQIIKEIQVILRARLDPISRANSTIPLGSSLLVTWFALFQDP</sequence>
<protein>
    <submittedName>
        <fullName evidence="5">Reverse transcriptase domain</fullName>
    </submittedName>
</protein>
<keyword evidence="1" id="KW-0862">Zinc</keyword>
<dbReference type="InterPro" id="IPR000477">
    <property type="entry name" value="RT_dom"/>
</dbReference>
<name>A0A8T1XEU4_9BRAS</name>
<dbReference type="PANTHER" id="PTHR33116">
    <property type="entry name" value="REVERSE TRANSCRIPTASE ZINC-BINDING DOMAIN-CONTAINING PROTEIN-RELATED-RELATED"/>
    <property type="match status" value="1"/>
</dbReference>
<feature type="compositionally biased region" description="Basic residues" evidence="2">
    <location>
        <begin position="448"/>
        <end position="460"/>
    </location>
</feature>
<dbReference type="PROSITE" id="PS50158">
    <property type="entry name" value="ZF_CCHC"/>
    <property type="match status" value="1"/>
</dbReference>
<evidence type="ECO:0000256" key="2">
    <source>
        <dbReference type="SAM" id="MobiDB-lite"/>
    </source>
</evidence>
<dbReference type="PANTHER" id="PTHR33116:SF80">
    <property type="entry name" value="REVERSE TRANSCRIPTASE ZINC-BINDING DOMAIN-CONTAINING PROTEIN"/>
    <property type="match status" value="1"/>
</dbReference>
<dbReference type="Pfam" id="PF03372">
    <property type="entry name" value="Exo_endo_phos"/>
    <property type="match status" value="1"/>
</dbReference>
<gene>
    <name evidence="5" type="ORF">ISN45_Aa08g004150</name>
</gene>
<dbReference type="InterPro" id="IPR025558">
    <property type="entry name" value="DUF4283"/>
</dbReference>
<comment type="caution">
    <text evidence="5">The sequence shown here is derived from an EMBL/GenBank/DDBJ whole genome shotgun (WGS) entry which is preliminary data.</text>
</comment>
<feature type="domain" description="CCHC-type" evidence="3">
    <location>
        <begin position="382"/>
        <end position="398"/>
    </location>
</feature>
<dbReference type="GO" id="GO:0003964">
    <property type="term" value="F:RNA-directed DNA polymerase activity"/>
    <property type="evidence" value="ECO:0007669"/>
    <property type="project" value="UniProtKB-KW"/>
</dbReference>
<evidence type="ECO:0000313" key="5">
    <source>
        <dbReference type="EMBL" id="KAG7532757.1"/>
    </source>
</evidence>
<keyword evidence="5" id="KW-0695">RNA-directed DNA polymerase</keyword>
<dbReference type="InterPro" id="IPR001878">
    <property type="entry name" value="Znf_CCHC"/>
</dbReference>
<evidence type="ECO:0000259" key="3">
    <source>
        <dbReference type="PROSITE" id="PS50158"/>
    </source>
</evidence>
<dbReference type="CDD" id="cd01650">
    <property type="entry name" value="RT_nLTR_like"/>
    <property type="match status" value="1"/>
</dbReference>
<dbReference type="GO" id="GO:0008270">
    <property type="term" value="F:zinc ion binding"/>
    <property type="evidence" value="ECO:0007669"/>
    <property type="project" value="UniProtKB-KW"/>
</dbReference>
<dbReference type="GO" id="GO:0003676">
    <property type="term" value="F:nucleic acid binding"/>
    <property type="evidence" value="ECO:0007669"/>
    <property type="project" value="InterPro"/>
</dbReference>
<feature type="domain" description="Reverse transcriptase" evidence="4">
    <location>
        <begin position="1064"/>
        <end position="1342"/>
    </location>
</feature>
<keyword evidence="6" id="KW-1185">Reference proteome</keyword>
<evidence type="ECO:0000256" key="1">
    <source>
        <dbReference type="PROSITE-ProRule" id="PRU00047"/>
    </source>
</evidence>
<reference evidence="5 6" key="1">
    <citation type="submission" date="2020-12" db="EMBL/GenBank/DDBJ databases">
        <title>Concerted genomic and epigenomic changes stabilize Arabidopsis allopolyploids.</title>
        <authorList>
            <person name="Chen Z."/>
        </authorList>
    </citation>
    <scope>NUCLEOTIDE SEQUENCE [LARGE SCALE GENOMIC DNA]</scope>
    <source>
        <strain evidence="5">Allo738</strain>
        <tissue evidence="5">Leaf</tissue>
    </source>
</reference>
<proteinExistence type="predicted"/>
<organism evidence="5 6">
    <name type="scientific">Arabidopsis thaliana x Arabidopsis arenosa</name>
    <dbReference type="NCBI Taxonomy" id="1240361"/>
    <lineage>
        <taxon>Eukaryota</taxon>
        <taxon>Viridiplantae</taxon>
        <taxon>Streptophyta</taxon>
        <taxon>Embryophyta</taxon>
        <taxon>Tracheophyta</taxon>
        <taxon>Spermatophyta</taxon>
        <taxon>Magnoliopsida</taxon>
        <taxon>eudicotyledons</taxon>
        <taxon>Gunneridae</taxon>
        <taxon>Pentapetalae</taxon>
        <taxon>rosids</taxon>
        <taxon>malvids</taxon>
        <taxon>Brassicales</taxon>
        <taxon>Brassicaceae</taxon>
        <taxon>Camelineae</taxon>
        <taxon>Arabidopsis</taxon>
    </lineage>
</organism>
<keyword evidence="5" id="KW-0808">Transferase</keyword>
<dbReference type="InterPro" id="IPR005135">
    <property type="entry name" value="Endo/exonuclease/phosphatase"/>
</dbReference>
<dbReference type="Proteomes" id="UP000694240">
    <property type="component" value="Chromosome 13"/>
</dbReference>
<dbReference type="PROSITE" id="PS50878">
    <property type="entry name" value="RT_POL"/>
    <property type="match status" value="1"/>
</dbReference>
<feature type="compositionally biased region" description="Polar residues" evidence="2">
    <location>
        <begin position="73"/>
        <end position="84"/>
    </location>
</feature>
<evidence type="ECO:0000313" key="6">
    <source>
        <dbReference type="Proteomes" id="UP000694240"/>
    </source>
</evidence>
<dbReference type="Pfam" id="PF00078">
    <property type="entry name" value="RVT_1"/>
    <property type="match status" value="1"/>
</dbReference>
<feature type="region of interest" description="Disordered" evidence="2">
    <location>
        <begin position="436"/>
        <end position="475"/>
    </location>
</feature>
<keyword evidence="5" id="KW-0548">Nucleotidyltransferase</keyword>
<keyword evidence="1" id="KW-0479">Metal-binding</keyword>
<dbReference type="Pfam" id="PF14111">
    <property type="entry name" value="DUF4283"/>
    <property type="match status" value="1"/>
</dbReference>